<dbReference type="InterPro" id="IPR016167">
    <property type="entry name" value="FAD-bd_PCMH_sub1"/>
</dbReference>
<dbReference type="EMBL" id="CP023036">
    <property type="protein sequence ID" value="AXY22261.1"/>
    <property type="molecule type" value="Genomic_DNA"/>
</dbReference>
<evidence type="ECO:0000313" key="5">
    <source>
        <dbReference type="Proteomes" id="UP000264120"/>
    </source>
</evidence>
<dbReference type="PANTHER" id="PTHR42659:SF2">
    <property type="entry name" value="XANTHINE DEHYDROGENASE SUBUNIT C-RELATED"/>
    <property type="match status" value="1"/>
</dbReference>
<accession>A0A347WBL8</accession>
<gene>
    <name evidence="4" type="primary">cdhB</name>
    <name evidence="4" type="ORF">CD178_01484</name>
</gene>
<dbReference type="KEGG" id="ksc:CD178_01484"/>
<dbReference type="PROSITE" id="PS51387">
    <property type="entry name" value="FAD_PCMH"/>
    <property type="match status" value="1"/>
</dbReference>
<keyword evidence="2" id="KW-0274">FAD</keyword>
<dbReference type="SUPFAM" id="SSF56176">
    <property type="entry name" value="FAD-binding/transporter-associated domain-like"/>
    <property type="match status" value="1"/>
</dbReference>
<name>A0A347WBL8_9PROT</name>
<evidence type="ECO:0000313" key="4">
    <source>
        <dbReference type="EMBL" id="AXY22261.1"/>
    </source>
</evidence>
<dbReference type="GO" id="GO:0071949">
    <property type="term" value="F:FAD binding"/>
    <property type="evidence" value="ECO:0007669"/>
    <property type="project" value="InterPro"/>
</dbReference>
<dbReference type="RefSeq" id="WP_118962793.1">
    <property type="nucleotide sequence ID" value="NZ_CP023036.1"/>
</dbReference>
<keyword evidence="1" id="KW-0285">Flavoprotein</keyword>
<dbReference type="Proteomes" id="UP000264120">
    <property type="component" value="Chromosome"/>
</dbReference>
<organism evidence="4 5">
    <name type="scientific">Komagataeibacter saccharivorans</name>
    <dbReference type="NCBI Taxonomy" id="265959"/>
    <lineage>
        <taxon>Bacteria</taxon>
        <taxon>Pseudomonadati</taxon>
        <taxon>Pseudomonadota</taxon>
        <taxon>Alphaproteobacteria</taxon>
        <taxon>Acetobacterales</taxon>
        <taxon>Acetobacteraceae</taxon>
        <taxon>Komagataeibacter</taxon>
    </lineage>
</organism>
<dbReference type="AlphaFoldDB" id="A0A347WBL8"/>
<dbReference type="InterPro" id="IPR002346">
    <property type="entry name" value="Mopterin_DH_FAD-bd"/>
</dbReference>
<dbReference type="Gene3D" id="3.30.465.10">
    <property type="match status" value="1"/>
</dbReference>
<proteinExistence type="predicted"/>
<dbReference type="InterPro" id="IPR016169">
    <property type="entry name" value="FAD-bd_PCMH_sub2"/>
</dbReference>
<keyword evidence="5" id="KW-1185">Reference proteome</keyword>
<evidence type="ECO:0000256" key="3">
    <source>
        <dbReference type="ARBA" id="ARBA00023002"/>
    </source>
</evidence>
<dbReference type="GeneID" id="98313491"/>
<dbReference type="Pfam" id="PF00941">
    <property type="entry name" value="FAD_binding_5"/>
    <property type="match status" value="1"/>
</dbReference>
<dbReference type="PANTHER" id="PTHR42659">
    <property type="entry name" value="XANTHINE DEHYDROGENASE SUBUNIT C-RELATED"/>
    <property type="match status" value="1"/>
</dbReference>
<protein>
    <submittedName>
        <fullName evidence="4">Caffeine dehydrogenase subunit beta</fullName>
        <ecNumber evidence="4">1.17.5.2</ecNumber>
    </submittedName>
</protein>
<reference evidence="4 5" key="1">
    <citation type="submission" date="2017-08" db="EMBL/GenBank/DDBJ databases">
        <title>Complete genome sequence of Gluconacetobacter saccharivorans CV1 isolated from Fermented Vinegar.</title>
        <authorList>
            <person name="Kim S.-Y."/>
        </authorList>
    </citation>
    <scope>NUCLEOTIDE SEQUENCE [LARGE SCALE GENOMIC DNA]</scope>
    <source>
        <strain evidence="4 5">CV1</strain>
    </source>
</reference>
<dbReference type="InterPro" id="IPR016166">
    <property type="entry name" value="FAD-bd_PCMH"/>
</dbReference>
<dbReference type="InterPro" id="IPR051312">
    <property type="entry name" value="Diverse_Substr_Oxidored"/>
</dbReference>
<keyword evidence="3 4" id="KW-0560">Oxidoreductase</keyword>
<dbReference type="InterPro" id="IPR036318">
    <property type="entry name" value="FAD-bd_PCMH-like_sf"/>
</dbReference>
<dbReference type="Gene3D" id="3.30.43.10">
    <property type="entry name" value="Uridine Diphospho-n-acetylenolpyruvylglucosamine Reductase, domain 2"/>
    <property type="match status" value="1"/>
</dbReference>
<evidence type="ECO:0000256" key="2">
    <source>
        <dbReference type="ARBA" id="ARBA00022827"/>
    </source>
</evidence>
<dbReference type="EC" id="1.17.5.2" evidence="4"/>
<dbReference type="GO" id="GO:0034875">
    <property type="term" value="F:caffeine oxidase activity"/>
    <property type="evidence" value="ECO:0007669"/>
    <property type="project" value="UniProtKB-EC"/>
</dbReference>
<dbReference type="OrthoDB" id="9793944at2"/>
<evidence type="ECO:0000256" key="1">
    <source>
        <dbReference type="ARBA" id="ARBA00022630"/>
    </source>
</evidence>
<sequence length="268" mass="27702">MKPVDFAFDQPATLAQASTMLATEGARAMGGGQSLGPMLNFRVARPARIVALHGLAECQGVEDAGDALTLGASTPHAAIEDGRTPDLPGGILSRIAANIAYRAVRTRGTMGGSLCHADPGADWLCTLGALGALVLTWTPRGGRMVPLSGFVTGAFRTVLQPGEIVQAIRIPRPGADFGWGYVKACRKPGEFAHAMCAVLLDPTHGVRRMVIGATGGPPVVLEGDRADPAAVEGALEGAGLGPVERRMQAVIAGRAMEQAMQAHRGTRA</sequence>